<dbReference type="Proteomes" id="UP000268230">
    <property type="component" value="Chromosome"/>
</dbReference>
<evidence type="ECO:0000313" key="2">
    <source>
        <dbReference type="Proteomes" id="UP000268230"/>
    </source>
</evidence>
<proteinExistence type="predicted"/>
<evidence type="ECO:0000313" key="1">
    <source>
        <dbReference type="EMBL" id="AZL67964.1"/>
    </source>
</evidence>
<organism evidence="1 2">
    <name type="scientific">Pseudomonas entomophila</name>
    <dbReference type="NCBI Taxonomy" id="312306"/>
    <lineage>
        <taxon>Bacteria</taxon>
        <taxon>Pseudomonadati</taxon>
        <taxon>Pseudomonadota</taxon>
        <taxon>Gammaproteobacteria</taxon>
        <taxon>Pseudomonadales</taxon>
        <taxon>Pseudomonadaceae</taxon>
        <taxon>Pseudomonas</taxon>
    </lineage>
</organism>
<dbReference type="SUPFAM" id="SSF48452">
    <property type="entry name" value="TPR-like"/>
    <property type="match status" value="1"/>
</dbReference>
<reference evidence="1 2" key="1">
    <citation type="submission" date="2018-12" db="EMBL/GenBank/DDBJ databases">
        <authorList>
            <person name="Li S."/>
            <person name="Yang R."/>
            <person name="Chen G."/>
            <person name="Zou L."/>
            <person name="Zhang C."/>
            <person name="Chen Y."/>
            <person name="Liu Z."/>
            <person name="Li Y."/>
            <person name="Yan Y."/>
            <person name="Huang M."/>
            <person name="Chen T."/>
        </authorList>
    </citation>
    <scope>NUCLEOTIDE SEQUENCE [LARGE SCALE GENOMIC DNA]</scope>
    <source>
        <strain evidence="1 2">1257</strain>
    </source>
</reference>
<gene>
    <name evidence="1" type="ORF">EJA05_09490</name>
</gene>
<protein>
    <submittedName>
        <fullName evidence="1">Uncharacterized protein</fullName>
    </submittedName>
</protein>
<name>A0A3Q8U0F4_9PSED</name>
<dbReference type="EMBL" id="CP034338">
    <property type="protein sequence ID" value="AZL67964.1"/>
    <property type="molecule type" value="Genomic_DNA"/>
</dbReference>
<dbReference type="AlphaFoldDB" id="A0A3Q8U0F4"/>
<dbReference type="KEGG" id="pory:EJA05_09490"/>
<dbReference type="Pfam" id="PF13289">
    <property type="entry name" value="SIR2_2"/>
    <property type="match status" value="1"/>
</dbReference>
<accession>A0A3Q8U0F4</accession>
<sequence>MKAEDIFGNKSGQNGELTHKLRSISDLIRHIKTKEESSPANYSIFLGAGASVTSGIRTGSQLIDEWATELYERFNQEKPADPSTAKKYFENSHPSWYNSDNPYSSLFEKKFDLPTQRRRFVEQEVANKLPSIGYSYLVSLVDENYFNTIFTTNFDDLINEAFYVFSNKRPIVCAHDSSIRSVSITSKRPKIVKLHGDYLFDDIKSTLRETESLEQNTKEKFVEFCKEYGLIVVGYSGCDRSIMDVLEFLVKQETYLKNGIYWCLRPGDEVCHNLRNLIWKDKVYPVLIDGFDELFAEIHRQTINKELNLNSSTKQSKLEMTIRQIVEDKYSLAKNEIISREITAILDEDDSKDISEFIKQLSLSNESTRLGTKDLRNLLEIESLTESQDLTKALAICDSHFQNAKTNIDKKIYIDKYINIHTLLNDNKNVTYWCDKLLELDPNNITYHLKKIKSVKKISEQIQLHSALAERFPYSNSVLNTAASTLIRSIRQKTGSLELEGKLAKDHLEKSLLLDPSLDNPAWEKSLDLLCLQHFRTKETETKEKIKQEISELIKTARTRNPEHEQTLELLEQQLDVSCSPAELIGLLDFYDSLREKFSLSRRKHLGTVTTKALDHIYRIDDNAELKVKIARFFDSHVAEPHEPIKTCLSRIRYLHSIAENSSQAQIELESVLSRKKLGINISDILELPLDFSQDNLKLLKTKLDLEKYDLNAMYYAETAAELSLAQNDFESALEYLENAYAEGLSFTSYLARRSYILLRSGNPDEVITMYMKHKDFTEDEHSEAFHINVQTAAKKLDHNIYSAVTLRNLSAQSTDDEVKICAFSLLDQANDARRLITKQLKMDPGLIKKYKEWPAVSDECLPDNATSRTESARIKMA</sequence>
<dbReference type="Gene3D" id="3.40.50.1220">
    <property type="entry name" value="TPP-binding domain"/>
    <property type="match status" value="1"/>
</dbReference>
<dbReference type="InterPro" id="IPR029035">
    <property type="entry name" value="DHS-like_NAD/FAD-binding_dom"/>
</dbReference>
<dbReference type="OrthoDB" id="288285at2"/>
<dbReference type="SUPFAM" id="SSF52467">
    <property type="entry name" value="DHS-like NAD/FAD-binding domain"/>
    <property type="match status" value="1"/>
</dbReference>
<dbReference type="InterPro" id="IPR011990">
    <property type="entry name" value="TPR-like_helical_dom_sf"/>
</dbReference>